<accession>A0ACC1C405</accession>
<name>A0ACC1C405_9ROSI</name>
<keyword evidence="2" id="KW-1185">Reference proteome</keyword>
<reference evidence="2" key="1">
    <citation type="journal article" date="2023" name="G3 (Bethesda)">
        <title>Genome assembly and association tests identify interacting loci associated with vigor, precocity, and sex in interspecific pistachio rootstocks.</title>
        <authorList>
            <person name="Palmer W."/>
            <person name="Jacygrad E."/>
            <person name="Sagayaradj S."/>
            <person name="Cavanaugh K."/>
            <person name="Han R."/>
            <person name="Bertier L."/>
            <person name="Beede B."/>
            <person name="Kafkas S."/>
            <person name="Golino D."/>
            <person name="Preece J."/>
            <person name="Michelmore R."/>
        </authorList>
    </citation>
    <scope>NUCLEOTIDE SEQUENCE [LARGE SCALE GENOMIC DNA]</scope>
</reference>
<comment type="caution">
    <text evidence="1">The sequence shown here is derived from an EMBL/GenBank/DDBJ whole genome shotgun (WGS) entry which is preliminary data.</text>
</comment>
<gene>
    <name evidence="1" type="ORF">Patl1_01998</name>
</gene>
<protein>
    <submittedName>
        <fullName evidence="1">Uncharacterized protein</fullName>
    </submittedName>
</protein>
<evidence type="ECO:0000313" key="2">
    <source>
        <dbReference type="Proteomes" id="UP001164250"/>
    </source>
</evidence>
<evidence type="ECO:0000313" key="1">
    <source>
        <dbReference type="EMBL" id="KAJ0110376.1"/>
    </source>
</evidence>
<proteinExistence type="predicted"/>
<dbReference type="Proteomes" id="UP001164250">
    <property type="component" value="Chromosome 1"/>
</dbReference>
<dbReference type="EMBL" id="CM047897">
    <property type="protein sequence ID" value="KAJ0110376.1"/>
    <property type="molecule type" value="Genomic_DNA"/>
</dbReference>
<organism evidence="1 2">
    <name type="scientific">Pistacia atlantica</name>
    <dbReference type="NCBI Taxonomy" id="434234"/>
    <lineage>
        <taxon>Eukaryota</taxon>
        <taxon>Viridiplantae</taxon>
        <taxon>Streptophyta</taxon>
        <taxon>Embryophyta</taxon>
        <taxon>Tracheophyta</taxon>
        <taxon>Spermatophyta</taxon>
        <taxon>Magnoliopsida</taxon>
        <taxon>eudicotyledons</taxon>
        <taxon>Gunneridae</taxon>
        <taxon>Pentapetalae</taxon>
        <taxon>rosids</taxon>
        <taxon>malvids</taxon>
        <taxon>Sapindales</taxon>
        <taxon>Anacardiaceae</taxon>
        <taxon>Pistacia</taxon>
    </lineage>
</organism>
<sequence>MQLGIAILVMRIFFIVLKPLRQPRFVAEVAASIFFRPTIIGFFNVPELGAHLLLVLGGARDGHSTIRHMDKKSWTIAIIGTIFPFFAGASLYNLPIIQQKDVVLAPLGALFWAITLTMTSFLDLAKIISDFKLLHTEVGKISLSSTIINDISTWFLFNGTIITSNGIGYKVAIMKIPYIAFVVICVFVLRPSIGWFINCSKKKGGKYSDTHVYFILIGVVIFGCVADACGLHSLVGGYIFGLIIPRGELAINVMERSEKFVTGIMLSSFLICSGLRTQFDYKEIQANWETLICIITFATSAKIVSTSIVPLCCCMSLRDSLTLGGLMNTKGFLALIVLNEDRSMLRPTQNKLRTIQGSSPDEELRVLTCIHSIPNIPGIINLLQVSNFTQRSPISVFAVHLVKLTRAAPLPIVHNTPDNNSGRGNRKLDHIITAFKDYKDMNEAVSVYPLTAVSPYPTMHEDIFRLAEDKDVTIILIPFHKQVTVDGELQDDHHPIRDVYRNLLEKAPCCVGILVDRGHIFLHKLKCIKWQARASSRRNLYWDNARHLNCGAVSTSKRSDVDEVAEEKVTMKGSDDEYINEFRFESMFDESITYHEKLVQNSEELGTTIGEQYNSFDLYIVGRGLGVKSPLIKELIELCDNPKLRPLGEALVSSRYTERASVLVVQQSTSGGVDVRLPHHKRKVIKKDWASPILNPDYDTIVQRKKR</sequence>